<keyword evidence="4 9" id="KW-0863">Zinc-finger</keyword>
<feature type="region of interest" description="Disordered" evidence="10">
    <location>
        <begin position="1"/>
        <end position="36"/>
    </location>
</feature>
<comment type="subcellular location">
    <subcellularLocation>
        <location evidence="1">Nucleus</location>
    </subcellularLocation>
</comment>
<evidence type="ECO:0000256" key="3">
    <source>
        <dbReference type="ARBA" id="ARBA00022737"/>
    </source>
</evidence>
<dbReference type="SUPFAM" id="SSF57667">
    <property type="entry name" value="beta-beta-alpha zinc fingers"/>
    <property type="match status" value="1"/>
</dbReference>
<evidence type="ECO:0000256" key="10">
    <source>
        <dbReference type="SAM" id="MobiDB-lite"/>
    </source>
</evidence>
<keyword evidence="8" id="KW-0539">Nucleus</keyword>
<keyword evidence="7" id="KW-0804">Transcription</keyword>
<evidence type="ECO:0000256" key="1">
    <source>
        <dbReference type="ARBA" id="ARBA00004123"/>
    </source>
</evidence>
<evidence type="ECO:0000256" key="4">
    <source>
        <dbReference type="ARBA" id="ARBA00022771"/>
    </source>
</evidence>
<evidence type="ECO:0000256" key="9">
    <source>
        <dbReference type="PROSITE-ProRule" id="PRU00042"/>
    </source>
</evidence>
<dbReference type="PANTHER" id="PTHR24394:SF44">
    <property type="entry name" value="ZINC FINGER PROTEIN 271-LIKE"/>
    <property type="match status" value="1"/>
</dbReference>
<feature type="domain" description="C2H2-type" evidence="11">
    <location>
        <begin position="66"/>
        <end position="93"/>
    </location>
</feature>
<dbReference type="AlphaFoldDB" id="A0AB34FCF7"/>
<dbReference type="InterPro" id="IPR036236">
    <property type="entry name" value="Znf_C2H2_sf"/>
</dbReference>
<evidence type="ECO:0000256" key="5">
    <source>
        <dbReference type="ARBA" id="ARBA00022833"/>
    </source>
</evidence>
<evidence type="ECO:0000256" key="7">
    <source>
        <dbReference type="ARBA" id="ARBA00023163"/>
    </source>
</evidence>
<evidence type="ECO:0000256" key="6">
    <source>
        <dbReference type="ARBA" id="ARBA00023015"/>
    </source>
</evidence>
<dbReference type="FunFam" id="3.30.160.60:FF:000446">
    <property type="entry name" value="Zinc finger protein"/>
    <property type="match status" value="1"/>
</dbReference>
<reference evidence="12" key="1">
    <citation type="submission" date="2023-01" db="EMBL/GenBank/DDBJ databases">
        <title>The growth and conidiation of Purpureocillium lavendulum are regulated by nitrogen source and histone H3K14 acetylation.</title>
        <authorList>
            <person name="Tang P."/>
            <person name="Han J."/>
            <person name="Zhang C."/>
            <person name="Tang P."/>
            <person name="Qi F."/>
            <person name="Zhang K."/>
            <person name="Liang L."/>
        </authorList>
    </citation>
    <scope>NUCLEOTIDE SEQUENCE</scope>
    <source>
        <strain evidence="12">YMF1.00683</strain>
    </source>
</reference>
<dbReference type="SMART" id="SM00355">
    <property type="entry name" value="ZnF_C2H2"/>
    <property type="match status" value="2"/>
</dbReference>
<feature type="domain" description="C2H2-type" evidence="11">
    <location>
        <begin position="38"/>
        <end position="65"/>
    </location>
</feature>
<dbReference type="InterPro" id="IPR013087">
    <property type="entry name" value="Znf_C2H2_type"/>
</dbReference>
<dbReference type="PROSITE" id="PS50157">
    <property type="entry name" value="ZINC_FINGER_C2H2_2"/>
    <property type="match status" value="2"/>
</dbReference>
<keyword evidence="13" id="KW-1185">Reference proteome</keyword>
<dbReference type="GO" id="GO:0071248">
    <property type="term" value="P:cellular response to metal ion"/>
    <property type="evidence" value="ECO:0007669"/>
    <property type="project" value="UniProtKB-ARBA"/>
</dbReference>
<gene>
    <name evidence="12" type="primary">CRZ1</name>
    <name evidence="12" type="ORF">O9K51_10908</name>
</gene>
<proteinExistence type="predicted"/>
<keyword evidence="6" id="KW-0805">Transcription regulation</keyword>
<evidence type="ECO:0000313" key="12">
    <source>
        <dbReference type="EMBL" id="KAJ6436542.1"/>
    </source>
</evidence>
<evidence type="ECO:0000313" key="13">
    <source>
        <dbReference type="Proteomes" id="UP001163105"/>
    </source>
</evidence>
<dbReference type="Proteomes" id="UP001163105">
    <property type="component" value="Unassembled WGS sequence"/>
</dbReference>
<evidence type="ECO:0000256" key="8">
    <source>
        <dbReference type="ARBA" id="ARBA00023242"/>
    </source>
</evidence>
<dbReference type="GO" id="GO:0008270">
    <property type="term" value="F:zinc ion binding"/>
    <property type="evidence" value="ECO:0007669"/>
    <property type="project" value="UniProtKB-KW"/>
</dbReference>
<feature type="compositionally biased region" description="Low complexity" evidence="10">
    <location>
        <begin position="1"/>
        <end position="20"/>
    </location>
</feature>
<sequence>MASPALSSSNAKNPSSSNSPTGPFTTRREPRQRHPASLTCPLCSKIFTRSYNLRSHLRTHNDERPFTCSVCGRAFARQHDRKRHERLHRGEQQFLCGGELKGSASKQWGCGRAFARFEPFARHLRSSLGRSCIKPLFDQEKAQQRPAFISTMTPIITPTMASEQHPRRCATNGASATTSMDVDACTLWPLPDPAPYWSSLAPLSGAPLPQWPASATMNCSPSPSADPFADMESLFDFESTTTSTEDARTIGFGAYTNWWRSYTSAVRGMKANEHNEDPDRG</sequence>
<comment type="caution">
    <text evidence="12">The sequence shown here is derived from an EMBL/GenBank/DDBJ whole genome shotgun (WGS) entry which is preliminary data.</text>
</comment>
<keyword evidence="2" id="KW-0479">Metal-binding</keyword>
<dbReference type="Gene3D" id="3.30.160.60">
    <property type="entry name" value="Classic Zinc Finger"/>
    <property type="match status" value="2"/>
</dbReference>
<organism evidence="12 13">
    <name type="scientific">Purpureocillium lavendulum</name>
    <dbReference type="NCBI Taxonomy" id="1247861"/>
    <lineage>
        <taxon>Eukaryota</taxon>
        <taxon>Fungi</taxon>
        <taxon>Dikarya</taxon>
        <taxon>Ascomycota</taxon>
        <taxon>Pezizomycotina</taxon>
        <taxon>Sordariomycetes</taxon>
        <taxon>Hypocreomycetidae</taxon>
        <taxon>Hypocreales</taxon>
        <taxon>Ophiocordycipitaceae</taxon>
        <taxon>Purpureocillium</taxon>
    </lineage>
</organism>
<keyword evidence="3" id="KW-0677">Repeat</keyword>
<name>A0AB34FCF7_9HYPO</name>
<protein>
    <submittedName>
        <fullName evidence="12">C2h2 type zinc finger domain-containing protein</fullName>
    </submittedName>
</protein>
<accession>A0AB34FCF7</accession>
<dbReference type="Pfam" id="PF00096">
    <property type="entry name" value="zf-C2H2"/>
    <property type="match status" value="2"/>
</dbReference>
<evidence type="ECO:0000256" key="2">
    <source>
        <dbReference type="ARBA" id="ARBA00022723"/>
    </source>
</evidence>
<dbReference type="PROSITE" id="PS00028">
    <property type="entry name" value="ZINC_FINGER_C2H2_1"/>
    <property type="match status" value="2"/>
</dbReference>
<dbReference type="GO" id="GO:0005634">
    <property type="term" value="C:nucleus"/>
    <property type="evidence" value="ECO:0007669"/>
    <property type="project" value="UniProtKB-SubCell"/>
</dbReference>
<dbReference type="GO" id="GO:0000981">
    <property type="term" value="F:DNA-binding transcription factor activity, RNA polymerase II-specific"/>
    <property type="evidence" value="ECO:0007669"/>
    <property type="project" value="TreeGrafter"/>
</dbReference>
<evidence type="ECO:0000259" key="11">
    <source>
        <dbReference type="PROSITE" id="PS50157"/>
    </source>
</evidence>
<keyword evidence="5" id="KW-0862">Zinc</keyword>
<dbReference type="FunFam" id="3.30.160.60:FF:000181">
    <property type="entry name" value="C2H2 type zinc finger protein"/>
    <property type="match status" value="1"/>
</dbReference>
<dbReference type="PANTHER" id="PTHR24394">
    <property type="entry name" value="ZINC FINGER PROTEIN"/>
    <property type="match status" value="1"/>
</dbReference>
<dbReference type="EMBL" id="JAQHRD010000020">
    <property type="protein sequence ID" value="KAJ6436542.1"/>
    <property type="molecule type" value="Genomic_DNA"/>
</dbReference>